<evidence type="ECO:0000313" key="2">
    <source>
        <dbReference type="Proteomes" id="UP001160483"/>
    </source>
</evidence>
<dbReference type="Proteomes" id="UP001160483">
    <property type="component" value="Unassembled WGS sequence"/>
</dbReference>
<protein>
    <submittedName>
        <fullName evidence="1">Uncharacterized protein</fullName>
    </submittedName>
</protein>
<comment type="caution">
    <text evidence="1">The sequence shown here is derived from an EMBL/GenBank/DDBJ whole genome shotgun (WGS) entry which is preliminary data.</text>
</comment>
<proteinExistence type="predicted"/>
<name>A0AAU9KYQ2_9STRA</name>
<sequence length="114" mass="12932">MKAPRDELSLAFELPKDEHHHRSDFLALKQVTQVHVFVTEMNAGHQHFYLTRKPLKSLEEAFAIALREDVYVMASRMEYSSPPPATQLPDFMGDARSITPSTLGVLQTPNPRSL</sequence>
<accession>A0AAU9KYQ2</accession>
<gene>
    <name evidence="1" type="ORF">PBS003_LOCUS6295</name>
</gene>
<organism evidence="1 2">
    <name type="scientific">Peronospora belbahrii</name>
    <dbReference type="NCBI Taxonomy" id="622444"/>
    <lineage>
        <taxon>Eukaryota</taxon>
        <taxon>Sar</taxon>
        <taxon>Stramenopiles</taxon>
        <taxon>Oomycota</taxon>
        <taxon>Peronosporomycetes</taxon>
        <taxon>Peronosporales</taxon>
        <taxon>Peronosporaceae</taxon>
        <taxon>Peronospora</taxon>
    </lineage>
</organism>
<dbReference type="AlphaFoldDB" id="A0AAU9KYQ2"/>
<dbReference type="EMBL" id="CAKKTJ010000320">
    <property type="protein sequence ID" value="CAH0479661.1"/>
    <property type="molecule type" value="Genomic_DNA"/>
</dbReference>
<reference evidence="1" key="1">
    <citation type="submission" date="2021-11" db="EMBL/GenBank/DDBJ databases">
        <authorList>
            <person name="Islam A."/>
            <person name="Islam S."/>
            <person name="Flora M.S."/>
            <person name="Rahman M."/>
            <person name="Ziaur R.M."/>
            <person name="Epstein J.H."/>
            <person name="Hassan M."/>
            <person name="Klassen M."/>
            <person name="Woodard K."/>
            <person name="Webb A."/>
            <person name="Webby R.J."/>
            <person name="El Zowalaty M.E."/>
        </authorList>
    </citation>
    <scope>NUCLEOTIDE SEQUENCE</scope>
    <source>
        <strain evidence="1">Pbs3</strain>
    </source>
</reference>
<evidence type="ECO:0000313" key="1">
    <source>
        <dbReference type="EMBL" id="CAH0479661.1"/>
    </source>
</evidence>